<dbReference type="AlphaFoldDB" id="A0A8X8ZJA5"/>
<evidence type="ECO:0000313" key="7">
    <source>
        <dbReference type="EMBL" id="KAG6407267.1"/>
    </source>
</evidence>
<dbReference type="Proteomes" id="UP000298416">
    <property type="component" value="Unassembled WGS sequence"/>
</dbReference>
<comment type="similarity">
    <text evidence="2">Belongs to the nucleobase:cation symporter-2 (NCS2) (TC 2.A.40) family.</text>
</comment>
<gene>
    <name evidence="7" type="ORF">SASPL_130253</name>
</gene>
<dbReference type="EMBL" id="PNBA02000011">
    <property type="protein sequence ID" value="KAG6407267.1"/>
    <property type="molecule type" value="Genomic_DNA"/>
</dbReference>
<comment type="caution">
    <text evidence="7">The sequence shown here is derived from an EMBL/GenBank/DDBJ whole genome shotgun (WGS) entry which is preliminary data.</text>
</comment>
<comment type="subcellular location">
    <subcellularLocation>
        <location evidence="1">Membrane</location>
        <topology evidence="1">Multi-pass membrane protein</topology>
    </subcellularLocation>
</comment>
<keyword evidence="5 6" id="KW-0472">Membrane</keyword>
<evidence type="ECO:0000256" key="3">
    <source>
        <dbReference type="ARBA" id="ARBA00022692"/>
    </source>
</evidence>
<evidence type="ECO:0000256" key="4">
    <source>
        <dbReference type="ARBA" id="ARBA00022989"/>
    </source>
</evidence>
<dbReference type="PANTHER" id="PTHR11119">
    <property type="entry name" value="XANTHINE-URACIL / VITAMIN C PERMEASE FAMILY MEMBER"/>
    <property type="match status" value="1"/>
</dbReference>
<evidence type="ECO:0008006" key="9">
    <source>
        <dbReference type="Google" id="ProtNLM"/>
    </source>
</evidence>
<dbReference type="GO" id="GO:0022857">
    <property type="term" value="F:transmembrane transporter activity"/>
    <property type="evidence" value="ECO:0007669"/>
    <property type="project" value="InterPro"/>
</dbReference>
<dbReference type="InterPro" id="IPR006043">
    <property type="entry name" value="NCS2"/>
</dbReference>
<evidence type="ECO:0000313" key="8">
    <source>
        <dbReference type="Proteomes" id="UP000298416"/>
    </source>
</evidence>
<keyword evidence="8" id="KW-1185">Reference proteome</keyword>
<sequence length="128" mass="13823">MAAPKPEEISHPPMVQLQGLEYCIDSNPSWGESSAIGFQHYILALGTAVVIPTFLVPLMGGTDDDKVRVVQTLLFVGGINRLLQTLFGTRLPTVIGGSWAIISIIHDPSLQSITDPEVVCLLFSLCFS</sequence>
<evidence type="ECO:0000256" key="5">
    <source>
        <dbReference type="ARBA" id="ARBA00023136"/>
    </source>
</evidence>
<keyword evidence="4 6" id="KW-1133">Transmembrane helix</keyword>
<evidence type="ECO:0000256" key="1">
    <source>
        <dbReference type="ARBA" id="ARBA00004141"/>
    </source>
</evidence>
<reference evidence="7" key="1">
    <citation type="submission" date="2018-01" db="EMBL/GenBank/DDBJ databases">
        <authorList>
            <person name="Mao J.F."/>
        </authorList>
    </citation>
    <scope>NUCLEOTIDE SEQUENCE</scope>
    <source>
        <strain evidence="7">Huo1</strain>
        <tissue evidence="7">Leaf</tissue>
    </source>
</reference>
<keyword evidence="3 6" id="KW-0812">Transmembrane</keyword>
<organism evidence="7">
    <name type="scientific">Salvia splendens</name>
    <name type="common">Scarlet sage</name>
    <dbReference type="NCBI Taxonomy" id="180675"/>
    <lineage>
        <taxon>Eukaryota</taxon>
        <taxon>Viridiplantae</taxon>
        <taxon>Streptophyta</taxon>
        <taxon>Embryophyta</taxon>
        <taxon>Tracheophyta</taxon>
        <taxon>Spermatophyta</taxon>
        <taxon>Magnoliopsida</taxon>
        <taxon>eudicotyledons</taxon>
        <taxon>Gunneridae</taxon>
        <taxon>Pentapetalae</taxon>
        <taxon>asterids</taxon>
        <taxon>lamiids</taxon>
        <taxon>Lamiales</taxon>
        <taxon>Lamiaceae</taxon>
        <taxon>Nepetoideae</taxon>
        <taxon>Mentheae</taxon>
        <taxon>Salviinae</taxon>
        <taxon>Salvia</taxon>
        <taxon>Salvia subgen. Calosphace</taxon>
        <taxon>core Calosphace</taxon>
    </lineage>
</organism>
<feature type="transmembrane region" description="Helical" evidence="6">
    <location>
        <begin position="38"/>
        <end position="58"/>
    </location>
</feature>
<name>A0A8X8ZJA5_SALSN</name>
<evidence type="ECO:0000256" key="6">
    <source>
        <dbReference type="SAM" id="Phobius"/>
    </source>
</evidence>
<evidence type="ECO:0000256" key="2">
    <source>
        <dbReference type="ARBA" id="ARBA00008821"/>
    </source>
</evidence>
<proteinExistence type="inferred from homology"/>
<reference evidence="7" key="2">
    <citation type="submission" date="2020-08" db="EMBL/GenBank/DDBJ databases">
        <title>Plant Genome Project.</title>
        <authorList>
            <person name="Zhang R.-G."/>
        </authorList>
    </citation>
    <scope>NUCLEOTIDE SEQUENCE</scope>
    <source>
        <strain evidence="7">Huo1</strain>
        <tissue evidence="7">Leaf</tissue>
    </source>
</reference>
<dbReference type="Pfam" id="PF00860">
    <property type="entry name" value="Xan_ur_permease"/>
    <property type="match status" value="1"/>
</dbReference>
<protein>
    <recommendedName>
        <fullName evidence="9">Solute carrier family 23 (Nucleobase transporter), member 1/2</fullName>
    </recommendedName>
</protein>
<dbReference type="GO" id="GO:0016020">
    <property type="term" value="C:membrane"/>
    <property type="evidence" value="ECO:0007669"/>
    <property type="project" value="UniProtKB-SubCell"/>
</dbReference>
<accession>A0A8X8ZJA5</accession>